<keyword evidence="5" id="KW-0255">Endonuclease</keyword>
<comment type="caution">
    <text evidence="5">The sequence shown here is derived from an EMBL/GenBank/DDBJ whole genome shotgun (WGS) entry which is preliminary data.</text>
</comment>
<dbReference type="RefSeq" id="WP_286485289.1">
    <property type="nucleotide sequence ID" value="NZ_JACALR010000002.1"/>
</dbReference>
<evidence type="ECO:0000313" key="5">
    <source>
        <dbReference type="EMBL" id="MDM1550602.1"/>
    </source>
</evidence>
<evidence type="ECO:0000313" key="6">
    <source>
        <dbReference type="Proteomes" id="UP001173578"/>
    </source>
</evidence>
<comment type="similarity">
    <text evidence="1">Belongs to the type-I restriction system S methylase family.</text>
</comment>
<name>A0AAW7DJ30_9FLAO</name>
<dbReference type="PANTHER" id="PTHR30408:SF12">
    <property type="entry name" value="TYPE I RESTRICTION ENZYME MJAVIII SPECIFICITY SUBUNIT"/>
    <property type="match status" value="1"/>
</dbReference>
<reference evidence="5" key="2">
    <citation type="journal article" date="2022" name="Sci. Total Environ.">
        <title>Prevalence, transmission, and molecular epidemiology of tet(X)-positive bacteria among humans, animals, and environmental niches in China: An epidemiological, and genomic-based study.</title>
        <authorList>
            <person name="Dong N."/>
            <person name="Zeng Y."/>
            <person name="Cai C."/>
            <person name="Sun C."/>
            <person name="Lu J."/>
            <person name="Liu C."/>
            <person name="Zhou H."/>
            <person name="Sun Q."/>
            <person name="Shu L."/>
            <person name="Wang H."/>
            <person name="Wang Y."/>
            <person name="Wang S."/>
            <person name="Wu C."/>
            <person name="Chan E.W."/>
            <person name="Chen G."/>
            <person name="Shen Z."/>
            <person name="Chen S."/>
            <person name="Zhang R."/>
        </authorList>
    </citation>
    <scope>NUCLEOTIDE SEQUENCE</scope>
    <source>
        <strain evidence="5">210</strain>
    </source>
</reference>
<dbReference type="InterPro" id="IPR044946">
    <property type="entry name" value="Restrct_endonuc_typeI_TRD_sf"/>
</dbReference>
<accession>A0AAW7DJ30</accession>
<feature type="domain" description="Type I restriction modification DNA specificity" evidence="4">
    <location>
        <begin position="200"/>
        <end position="358"/>
    </location>
</feature>
<dbReference type="GO" id="GO:0003677">
    <property type="term" value="F:DNA binding"/>
    <property type="evidence" value="ECO:0007669"/>
    <property type="project" value="UniProtKB-KW"/>
</dbReference>
<protein>
    <submittedName>
        <fullName evidence="5">Restriction endonuclease subunit S</fullName>
    </submittedName>
</protein>
<keyword evidence="2" id="KW-0680">Restriction system</keyword>
<gene>
    <name evidence="5" type="ORF">HX095_05185</name>
</gene>
<dbReference type="InterPro" id="IPR052021">
    <property type="entry name" value="Type-I_RS_S_subunit"/>
</dbReference>
<dbReference type="InterPro" id="IPR000055">
    <property type="entry name" value="Restrct_endonuc_typeI_TRD"/>
</dbReference>
<dbReference type="CDD" id="cd17246">
    <property type="entry name" value="RMtype1_S_SonII-TRD2-CR2_like"/>
    <property type="match status" value="1"/>
</dbReference>
<dbReference type="Proteomes" id="UP001173578">
    <property type="component" value="Unassembled WGS sequence"/>
</dbReference>
<evidence type="ECO:0000256" key="1">
    <source>
        <dbReference type="ARBA" id="ARBA00010923"/>
    </source>
</evidence>
<feature type="domain" description="Type I restriction modification DNA specificity" evidence="4">
    <location>
        <begin position="36"/>
        <end position="168"/>
    </location>
</feature>
<evidence type="ECO:0000256" key="2">
    <source>
        <dbReference type="ARBA" id="ARBA00022747"/>
    </source>
</evidence>
<evidence type="ECO:0000259" key="4">
    <source>
        <dbReference type="Pfam" id="PF01420"/>
    </source>
</evidence>
<dbReference type="SUPFAM" id="SSF116734">
    <property type="entry name" value="DNA methylase specificity domain"/>
    <property type="match status" value="2"/>
</dbReference>
<reference evidence="5" key="1">
    <citation type="submission" date="2020-06" db="EMBL/GenBank/DDBJ databases">
        <authorList>
            <person name="Dong N."/>
        </authorList>
    </citation>
    <scope>NUCLEOTIDE SEQUENCE</scope>
    <source>
        <strain evidence="5">210</strain>
    </source>
</reference>
<dbReference type="Gene3D" id="3.90.220.20">
    <property type="entry name" value="DNA methylase specificity domains"/>
    <property type="match status" value="2"/>
</dbReference>
<keyword evidence="5" id="KW-0540">Nuclease</keyword>
<dbReference type="PANTHER" id="PTHR30408">
    <property type="entry name" value="TYPE-1 RESTRICTION ENZYME ECOKI SPECIFICITY PROTEIN"/>
    <property type="match status" value="1"/>
</dbReference>
<dbReference type="Pfam" id="PF01420">
    <property type="entry name" value="Methylase_S"/>
    <property type="match status" value="2"/>
</dbReference>
<proteinExistence type="inferred from homology"/>
<sequence>METIELSRIIEELESGSREKGGSIQSGIISIGGTQISDNGGFKWDKKEFISENFYLKMRTGKVQKQDILIVKDGATTGKTSFVEEDFPFKDCAINEHVFRIQINKNYANPKFVFYFLRSPNGQQQILNDFRGATVGGISRAFVDKVIIPLPDLEIQNKIVTILDKAKAILDKREATLQKYEELLMAIFLEMFGDPVKNDKSWEQVELTEICTKITDGTHKTPNYLSKGVKFISAKNVKKNTISWSDIKYISESESNLINSRCNPEFEDILLTKSGSLGQPALIDVNFKFTLFESLALIKYNRSKVLPSFLITYLMSDGVSYFFRQRHKGVTIKHLHLVDIKSIPVYLPPFELQSEFGEKYANIKSIKKNLEVSIEKLKLIQNALSQLAFKGELDFNTAVDLEMLLENDYTFFKENSNKETIKLLLKRLDKDELNDNKFYDQRLYDKAKEFVFELLKEDKIKQVFDNDSKRVKLTVDEIT</sequence>
<dbReference type="EMBL" id="JACALR010000002">
    <property type="protein sequence ID" value="MDM1550602.1"/>
    <property type="molecule type" value="Genomic_DNA"/>
</dbReference>
<organism evidence="5 6">
    <name type="scientific">Empedobacter falsenii</name>
    <dbReference type="NCBI Taxonomy" id="343874"/>
    <lineage>
        <taxon>Bacteria</taxon>
        <taxon>Pseudomonadati</taxon>
        <taxon>Bacteroidota</taxon>
        <taxon>Flavobacteriia</taxon>
        <taxon>Flavobacteriales</taxon>
        <taxon>Weeksellaceae</taxon>
        <taxon>Empedobacter</taxon>
    </lineage>
</organism>
<evidence type="ECO:0000256" key="3">
    <source>
        <dbReference type="ARBA" id="ARBA00023125"/>
    </source>
</evidence>
<dbReference type="AlphaFoldDB" id="A0AAW7DJ30"/>
<keyword evidence="3" id="KW-0238">DNA-binding</keyword>
<dbReference type="GO" id="GO:0009307">
    <property type="term" value="P:DNA restriction-modification system"/>
    <property type="evidence" value="ECO:0007669"/>
    <property type="project" value="UniProtKB-KW"/>
</dbReference>
<keyword evidence="5" id="KW-0378">Hydrolase</keyword>
<dbReference type="GO" id="GO:0004519">
    <property type="term" value="F:endonuclease activity"/>
    <property type="evidence" value="ECO:0007669"/>
    <property type="project" value="UniProtKB-KW"/>
</dbReference>